<name>C4GH74_9NEIS</name>
<sequence>MHHAGVGADNGELPRVRVGLAGGAVFGDGKAQHIVVRGFVGARGFVDFGGDVVDGVAEILQDFAAAWAVGGEVELGHGVSLWAGGVARSRQPENIVRDTF</sequence>
<dbReference type="HOGENOM" id="CLU_2302084_0_0_4"/>
<dbReference type="STRING" id="629741.GCWU000324_00205"/>
<protein>
    <submittedName>
        <fullName evidence="1">Uncharacterized protein</fullName>
    </submittedName>
</protein>
<dbReference type="Proteomes" id="UP000003009">
    <property type="component" value="Unassembled WGS sequence"/>
</dbReference>
<evidence type="ECO:0000313" key="1">
    <source>
        <dbReference type="EMBL" id="EEP68311.1"/>
    </source>
</evidence>
<keyword evidence="2" id="KW-1185">Reference proteome</keyword>
<accession>C4GH74</accession>
<reference evidence="1" key="1">
    <citation type="submission" date="2009-04" db="EMBL/GenBank/DDBJ databases">
        <authorList>
            <person name="Weinstock G."/>
            <person name="Sodergren E."/>
            <person name="Clifton S."/>
            <person name="Fulton L."/>
            <person name="Fulton B."/>
            <person name="Courtney L."/>
            <person name="Fronick C."/>
            <person name="Harrison M."/>
            <person name="Strong C."/>
            <person name="Farmer C."/>
            <person name="Delahaunty K."/>
            <person name="Markovic C."/>
            <person name="Hall O."/>
            <person name="Minx P."/>
            <person name="Tomlinson C."/>
            <person name="Mitreva M."/>
            <person name="Nelson J."/>
            <person name="Hou S."/>
            <person name="Wollam A."/>
            <person name="Pepin K.H."/>
            <person name="Johnson M."/>
            <person name="Bhonagiri V."/>
            <person name="Nash W.E."/>
            <person name="Warren W."/>
            <person name="Chinwalla A."/>
            <person name="Mardis E.R."/>
            <person name="Wilson R.K."/>
        </authorList>
    </citation>
    <scope>NUCLEOTIDE SEQUENCE [LARGE SCALE GENOMIC DNA]</scope>
    <source>
        <strain evidence="1">ATCC 51147</strain>
    </source>
</reference>
<gene>
    <name evidence="1" type="ORF">GCWU000324_00205</name>
</gene>
<proteinExistence type="predicted"/>
<organism evidence="1 2">
    <name type="scientific">Kingella oralis ATCC 51147</name>
    <dbReference type="NCBI Taxonomy" id="629741"/>
    <lineage>
        <taxon>Bacteria</taxon>
        <taxon>Pseudomonadati</taxon>
        <taxon>Pseudomonadota</taxon>
        <taxon>Betaproteobacteria</taxon>
        <taxon>Neisseriales</taxon>
        <taxon>Neisseriaceae</taxon>
        <taxon>Kingella</taxon>
    </lineage>
</organism>
<evidence type="ECO:0000313" key="2">
    <source>
        <dbReference type="Proteomes" id="UP000003009"/>
    </source>
</evidence>
<comment type="caution">
    <text evidence="1">The sequence shown here is derived from an EMBL/GenBank/DDBJ whole genome shotgun (WGS) entry which is preliminary data.</text>
</comment>
<dbReference type="AlphaFoldDB" id="C4GH74"/>
<dbReference type="EMBL" id="ACJW02000002">
    <property type="protein sequence ID" value="EEP68311.1"/>
    <property type="molecule type" value="Genomic_DNA"/>
</dbReference>